<keyword evidence="2" id="KW-1185">Reference proteome</keyword>
<dbReference type="EMBL" id="CP038486">
    <property type="protein sequence ID" value="QFZ27118.1"/>
    <property type="molecule type" value="Genomic_DNA"/>
</dbReference>
<dbReference type="Proteomes" id="UP000326582">
    <property type="component" value="Chromosome 3"/>
</dbReference>
<sequence length="575" mass="64428">MCLLLYKWTTKNLDLFSLFNHATLNSDKGVMVHSCVIYFFITVVISYNSFPQIANASNSSKLPLWTHLQRKHKSRKMGINDLSFNQNFTSLSMSTDEDHRIFNCDPFGEFYVSSSKDKEKCPTAFLRMLFSTSLTIIVPDTQSPMGNRVLKVMNLKTNMKICELNFPSGIVDLMVNRKRLVVFLEVGQIYIYDLSSIRLVKVVEVNAYKRNGDDAMPNPVIADLSADDSSYLILPISILNDNSDILNADSTSSQNNSSQPGTPVLRPSDSTVANSLDTLIELTQKNSSSLLSSIEGITLEDLQKDSQGWVLVYDTLNLKPLLVYKAHDTAIARIAISSESKYIATASTKGTIIRVCHLNSDFVVEYGKLKIAQVINLRRGHNVTRISTLRFNSSSTILGCASDSNTIHFFTVHENTQVGNGDRSEQEDDADSTAEEDENGRSSEDLNENLANLLLSKPAEEREREEPASYFSAFKKSAKLLNNQYTKRIVKKLPYREYLGNLIWEAPRRSFAFIKLPEYVPSANSRHKNVEIGFGAQGVVMLASYNTGTLYHYRLPKPSSEREECGLLSSNSLCV</sequence>
<accession>A0ACD0WII7</accession>
<name>A0ACD0WII7_CLALS</name>
<reference evidence="2" key="1">
    <citation type="journal article" date="2019" name="MBio">
        <title>Comparative genomics for the elucidation of multidrug resistance (MDR) in Candida lusitaniae.</title>
        <authorList>
            <person name="Kannan A."/>
            <person name="Asner S.A."/>
            <person name="Trachsel E."/>
            <person name="Kelly S."/>
            <person name="Parker J."/>
            <person name="Sanglard D."/>
        </authorList>
    </citation>
    <scope>NUCLEOTIDE SEQUENCE [LARGE SCALE GENOMIC DNA]</scope>
    <source>
        <strain evidence="2">P1</strain>
    </source>
</reference>
<protein>
    <submittedName>
        <fullName evidence="1">Autophagy-related protein</fullName>
    </submittedName>
</protein>
<organism evidence="1 2">
    <name type="scientific">Clavispora lusitaniae</name>
    <name type="common">Candida lusitaniae</name>
    <dbReference type="NCBI Taxonomy" id="36911"/>
    <lineage>
        <taxon>Eukaryota</taxon>
        <taxon>Fungi</taxon>
        <taxon>Dikarya</taxon>
        <taxon>Ascomycota</taxon>
        <taxon>Saccharomycotina</taxon>
        <taxon>Pichiomycetes</taxon>
        <taxon>Metschnikowiaceae</taxon>
        <taxon>Clavispora</taxon>
    </lineage>
</organism>
<gene>
    <name evidence="1" type="ORF">EJF14_30074</name>
</gene>
<evidence type="ECO:0000313" key="2">
    <source>
        <dbReference type="Proteomes" id="UP000326582"/>
    </source>
</evidence>
<proteinExistence type="predicted"/>
<evidence type="ECO:0000313" key="1">
    <source>
        <dbReference type="EMBL" id="QFZ27118.1"/>
    </source>
</evidence>